<evidence type="ECO:0000256" key="1">
    <source>
        <dbReference type="SAM" id="MobiDB-lite"/>
    </source>
</evidence>
<feature type="compositionally biased region" description="Polar residues" evidence="1">
    <location>
        <begin position="68"/>
        <end position="86"/>
    </location>
</feature>
<evidence type="ECO:0000313" key="3">
    <source>
        <dbReference type="Proteomes" id="UP000606974"/>
    </source>
</evidence>
<dbReference type="AlphaFoldDB" id="A0A8H7E0V2"/>
<evidence type="ECO:0000313" key="2">
    <source>
        <dbReference type="EMBL" id="KAF7504700.1"/>
    </source>
</evidence>
<gene>
    <name evidence="2" type="ORF">GJ744_001981</name>
</gene>
<proteinExistence type="predicted"/>
<feature type="compositionally biased region" description="Basic and acidic residues" evidence="1">
    <location>
        <begin position="56"/>
        <end position="67"/>
    </location>
</feature>
<comment type="caution">
    <text evidence="2">The sequence shown here is derived from an EMBL/GenBank/DDBJ whole genome shotgun (WGS) entry which is preliminary data.</text>
</comment>
<protein>
    <submittedName>
        <fullName evidence="2">Uncharacterized protein</fullName>
    </submittedName>
</protein>
<accession>A0A8H7E0V2</accession>
<dbReference type="Proteomes" id="UP000606974">
    <property type="component" value="Unassembled WGS sequence"/>
</dbReference>
<feature type="region of interest" description="Disordered" evidence="1">
    <location>
        <begin position="53"/>
        <end position="104"/>
    </location>
</feature>
<name>A0A8H7E0V2_9EURO</name>
<sequence>MLLSLSVRLVSQPMHIDLLSPKLRRLWQSMLRRRSLLNNGCIVTTLFLPPPPILKPSEDKTARERKTVGQTASAMPDIAQSQQGANETEHAKRQANQPGTDGKIEELCSWVRK</sequence>
<dbReference type="EMBL" id="JAACFV010000130">
    <property type="protein sequence ID" value="KAF7504700.1"/>
    <property type="molecule type" value="Genomic_DNA"/>
</dbReference>
<reference evidence="2" key="1">
    <citation type="submission" date="2020-02" db="EMBL/GenBank/DDBJ databases">
        <authorList>
            <person name="Palmer J.M."/>
        </authorList>
    </citation>
    <scope>NUCLEOTIDE SEQUENCE</scope>
    <source>
        <strain evidence="2">EPUS1.4</strain>
        <tissue evidence="2">Thallus</tissue>
    </source>
</reference>
<organism evidence="2 3">
    <name type="scientific">Endocarpon pusillum</name>
    <dbReference type="NCBI Taxonomy" id="364733"/>
    <lineage>
        <taxon>Eukaryota</taxon>
        <taxon>Fungi</taxon>
        <taxon>Dikarya</taxon>
        <taxon>Ascomycota</taxon>
        <taxon>Pezizomycotina</taxon>
        <taxon>Eurotiomycetes</taxon>
        <taxon>Chaetothyriomycetidae</taxon>
        <taxon>Verrucariales</taxon>
        <taxon>Verrucariaceae</taxon>
        <taxon>Endocarpon</taxon>
    </lineage>
</organism>
<keyword evidence="3" id="KW-1185">Reference proteome</keyword>